<dbReference type="Pfam" id="PF11818">
    <property type="entry name" value="DUF3340"/>
    <property type="match status" value="1"/>
</dbReference>
<evidence type="ECO:0000256" key="5">
    <source>
        <dbReference type="RuleBase" id="RU004404"/>
    </source>
</evidence>
<dbReference type="NCBIfam" id="TIGR00225">
    <property type="entry name" value="prc"/>
    <property type="match status" value="1"/>
</dbReference>
<reference evidence="8 9" key="1">
    <citation type="submission" date="2021-01" db="EMBL/GenBank/DDBJ databases">
        <title>Entomomonas sp. F2A isolated from a house cricket (Acheta domesticus).</title>
        <authorList>
            <person name="Spergser J."/>
            <person name="Busse H.-J."/>
        </authorList>
    </citation>
    <scope>NUCLEOTIDE SEQUENCE [LARGE SCALE GENOMIC DNA]</scope>
    <source>
        <strain evidence="8 9">F2A</strain>
    </source>
</reference>
<dbReference type="InterPro" id="IPR036034">
    <property type="entry name" value="PDZ_sf"/>
</dbReference>
<keyword evidence="2 5" id="KW-0645">Protease</keyword>
<dbReference type="Pfam" id="PF00595">
    <property type="entry name" value="PDZ"/>
    <property type="match status" value="1"/>
</dbReference>
<dbReference type="PANTHER" id="PTHR32060:SF22">
    <property type="entry name" value="CARBOXYL-TERMINAL-PROCESSING PEPTIDASE 3, CHLOROPLASTIC"/>
    <property type="match status" value="1"/>
</dbReference>
<proteinExistence type="inferred from homology"/>
<dbReference type="InterPro" id="IPR004447">
    <property type="entry name" value="Peptidase_S41A"/>
</dbReference>
<dbReference type="GO" id="GO:0030288">
    <property type="term" value="C:outer membrane-bounded periplasmic space"/>
    <property type="evidence" value="ECO:0007669"/>
    <property type="project" value="TreeGrafter"/>
</dbReference>
<keyword evidence="4 5" id="KW-0720">Serine protease</keyword>
<feature type="domain" description="PDZ" evidence="7">
    <location>
        <begin position="240"/>
        <end position="312"/>
    </location>
</feature>
<dbReference type="InterPro" id="IPR001478">
    <property type="entry name" value="PDZ"/>
</dbReference>
<dbReference type="FunFam" id="3.90.226.10:FF:000090">
    <property type="entry name" value="Tail-specific protease"/>
    <property type="match status" value="1"/>
</dbReference>
<dbReference type="SUPFAM" id="SSF50156">
    <property type="entry name" value="PDZ domain-like"/>
    <property type="match status" value="1"/>
</dbReference>
<dbReference type="SMART" id="SM00245">
    <property type="entry name" value="TSPc"/>
    <property type="match status" value="1"/>
</dbReference>
<evidence type="ECO:0000256" key="3">
    <source>
        <dbReference type="ARBA" id="ARBA00022801"/>
    </source>
</evidence>
<dbReference type="SUPFAM" id="SSF52096">
    <property type="entry name" value="ClpP/crotonase"/>
    <property type="match status" value="1"/>
</dbReference>
<dbReference type="EMBL" id="CP067393">
    <property type="protein sequence ID" value="QQP87161.1"/>
    <property type="molecule type" value="Genomic_DNA"/>
</dbReference>
<organism evidence="8 9">
    <name type="scientific">Entomomonas asaccharolytica</name>
    <dbReference type="NCBI Taxonomy" id="2785331"/>
    <lineage>
        <taxon>Bacteria</taxon>
        <taxon>Pseudomonadati</taxon>
        <taxon>Pseudomonadota</taxon>
        <taxon>Gammaproteobacteria</taxon>
        <taxon>Pseudomonadales</taxon>
        <taxon>Pseudomonadaceae</taxon>
        <taxon>Entomomonas</taxon>
    </lineage>
</organism>
<gene>
    <name evidence="8" type="ORF">JHT90_08115</name>
</gene>
<dbReference type="Pfam" id="PF03572">
    <property type="entry name" value="Peptidase_S41"/>
    <property type="match status" value="1"/>
</dbReference>
<evidence type="ECO:0000256" key="6">
    <source>
        <dbReference type="SAM" id="Coils"/>
    </source>
</evidence>
<evidence type="ECO:0000256" key="1">
    <source>
        <dbReference type="ARBA" id="ARBA00009179"/>
    </source>
</evidence>
<evidence type="ECO:0000313" key="8">
    <source>
        <dbReference type="EMBL" id="QQP87161.1"/>
    </source>
</evidence>
<dbReference type="Gene3D" id="2.30.42.10">
    <property type="match status" value="1"/>
</dbReference>
<evidence type="ECO:0000256" key="4">
    <source>
        <dbReference type="ARBA" id="ARBA00022825"/>
    </source>
</evidence>
<evidence type="ECO:0000256" key="2">
    <source>
        <dbReference type="ARBA" id="ARBA00022670"/>
    </source>
</evidence>
<dbReference type="Gene3D" id="3.90.226.10">
    <property type="entry name" value="2-enoyl-CoA Hydratase, Chain A, domain 1"/>
    <property type="match status" value="1"/>
</dbReference>
<evidence type="ECO:0000259" key="7">
    <source>
        <dbReference type="PROSITE" id="PS50106"/>
    </source>
</evidence>
<dbReference type="SMART" id="SM00228">
    <property type="entry name" value="PDZ"/>
    <property type="match status" value="1"/>
</dbReference>
<dbReference type="Pfam" id="PF17804">
    <property type="entry name" value="TSP_NTD"/>
    <property type="match status" value="1"/>
</dbReference>
<name>A0A974NI34_9GAMM</name>
<feature type="coiled-coil region" evidence="6">
    <location>
        <begin position="619"/>
        <end position="653"/>
    </location>
</feature>
<dbReference type="InterPro" id="IPR029045">
    <property type="entry name" value="ClpP/crotonase-like_dom_sf"/>
</dbReference>
<dbReference type="CDD" id="cd07560">
    <property type="entry name" value="Peptidase_S41_CPP"/>
    <property type="match status" value="1"/>
</dbReference>
<keyword evidence="6" id="KW-0175">Coiled coil</keyword>
<dbReference type="GO" id="GO:0006508">
    <property type="term" value="P:proteolysis"/>
    <property type="evidence" value="ECO:0007669"/>
    <property type="project" value="UniProtKB-KW"/>
</dbReference>
<evidence type="ECO:0000313" key="9">
    <source>
        <dbReference type="Proteomes" id="UP000595278"/>
    </source>
</evidence>
<dbReference type="GO" id="GO:0007165">
    <property type="term" value="P:signal transduction"/>
    <property type="evidence" value="ECO:0007669"/>
    <property type="project" value="TreeGrafter"/>
</dbReference>
<dbReference type="KEGG" id="eaz:JHT90_08115"/>
<comment type="similarity">
    <text evidence="1 5">Belongs to the peptidase S41A family.</text>
</comment>
<dbReference type="AlphaFoldDB" id="A0A974NI34"/>
<keyword evidence="3 5" id="KW-0378">Hydrolase</keyword>
<dbReference type="GO" id="GO:0008236">
    <property type="term" value="F:serine-type peptidase activity"/>
    <property type="evidence" value="ECO:0007669"/>
    <property type="project" value="UniProtKB-KW"/>
</dbReference>
<dbReference type="PANTHER" id="PTHR32060">
    <property type="entry name" value="TAIL-SPECIFIC PROTEASE"/>
    <property type="match status" value="1"/>
</dbReference>
<dbReference type="GO" id="GO:0004175">
    <property type="term" value="F:endopeptidase activity"/>
    <property type="evidence" value="ECO:0007669"/>
    <property type="project" value="TreeGrafter"/>
</dbReference>
<keyword evidence="9" id="KW-1185">Reference proteome</keyword>
<protein>
    <submittedName>
        <fullName evidence="8">Carboxy terminal-processing peptidase</fullName>
    </submittedName>
</protein>
<dbReference type="CDD" id="cd06782">
    <property type="entry name" value="cpPDZ_CPP-like"/>
    <property type="match status" value="1"/>
</dbReference>
<dbReference type="Proteomes" id="UP000595278">
    <property type="component" value="Chromosome"/>
</dbReference>
<sequence length="702" mass="79052">MGIAAPNVLADTAATTPAKTTAKKDDKTVAWKDLKPDENQIITSLNIFEILRRHHYLKLPLDDARSTVVFDSYLKTLDPQRSFFLQSDIDEFSPLRTQFFRLLRYGQLKQGYTIYQRYLERVQSRVEFLLAKLEHGIDKIDFNSDETLLIDREKAPWPKDLAEQHELWSKQFTDDVLRLKLTNKKDEEITSQLTKRYQNQLKRLKQISSEDIFQSYINAFATSYDPHTEYMSPETAENFDINMSLSLEGIGAVLQSDNDYVKIVRLVPAGPAAKSKQLAPADRIVAVGQDKEEMIDIIGWRLEEVVKKIRGAKGSKVQLEVIPASNPPGDLTTKKVTLIREAIKLEDQAAKKSILNLEHQGKSRKIGIIELPTFYLDFKGVRNNDPDYRSSVRDVKNLLAELKKEKVEGIIIDLRNNGGGSLQEATELTGLFLPLGPAVQVRDSNGQVTVLDDAAASEKDGKVKQSPIYTGPLIILVNRLSASASEIFAGAMQDYHRALIVGGQTFGKGTVQSVLPLKHGELKLTVAKFYRVSGQSTQNKGVVPDITYPSIIDTEQIGESSLPEAMPWDTINPAISAVNNPFSAILGNLQQKHDERAKNNPDFVYYKKRADLVKKLAEEKTLSLNIKQRKQQKEQAEKDLLNLENTRRIAKGDKPVEKLDALETELNKELEDSTTPKPEKDGYLVETANVLLDYITYNEQTK</sequence>
<dbReference type="InterPro" id="IPR040573">
    <property type="entry name" value="TSP_N"/>
</dbReference>
<dbReference type="InterPro" id="IPR020992">
    <property type="entry name" value="Tail_Prtase_C"/>
</dbReference>
<accession>A0A974NI34</accession>
<dbReference type="InterPro" id="IPR005151">
    <property type="entry name" value="Tail-specific_protease"/>
</dbReference>
<dbReference type="PROSITE" id="PS50106">
    <property type="entry name" value="PDZ"/>
    <property type="match status" value="1"/>
</dbReference>